<dbReference type="InterPro" id="IPR011701">
    <property type="entry name" value="MFS"/>
</dbReference>
<dbReference type="PANTHER" id="PTHR43271:SF1">
    <property type="entry name" value="INNER MEMBRANE TRANSPORT PROTEIN YNFM"/>
    <property type="match status" value="1"/>
</dbReference>
<feature type="transmembrane region" description="Helical" evidence="8">
    <location>
        <begin position="377"/>
        <end position="400"/>
    </location>
</feature>
<keyword evidence="7 8" id="KW-0472">Membrane</keyword>
<reference evidence="11" key="1">
    <citation type="journal article" date="2019" name="Int. J. Syst. Evol. Microbiol.">
        <title>The Global Catalogue of Microorganisms (GCM) 10K type strain sequencing project: providing services to taxonomists for standard genome sequencing and annotation.</title>
        <authorList>
            <consortium name="The Broad Institute Genomics Platform"/>
            <consortium name="The Broad Institute Genome Sequencing Center for Infectious Disease"/>
            <person name="Wu L."/>
            <person name="Ma J."/>
        </authorList>
    </citation>
    <scope>NUCLEOTIDE SEQUENCE [LARGE SCALE GENOMIC DNA]</scope>
    <source>
        <strain evidence="11">JCM 16540</strain>
    </source>
</reference>
<proteinExistence type="inferred from homology"/>
<feature type="transmembrane region" description="Helical" evidence="8">
    <location>
        <begin position="89"/>
        <end position="108"/>
    </location>
</feature>
<evidence type="ECO:0000256" key="2">
    <source>
        <dbReference type="ARBA" id="ARBA00008335"/>
    </source>
</evidence>
<dbReference type="Gene3D" id="1.20.1250.20">
    <property type="entry name" value="MFS general substrate transporter like domains"/>
    <property type="match status" value="1"/>
</dbReference>
<dbReference type="CDD" id="cd17324">
    <property type="entry name" value="MFS_NepI_like"/>
    <property type="match status" value="1"/>
</dbReference>
<evidence type="ECO:0000256" key="7">
    <source>
        <dbReference type="ARBA" id="ARBA00023136"/>
    </source>
</evidence>
<evidence type="ECO:0000313" key="10">
    <source>
        <dbReference type="EMBL" id="GAA3550440.1"/>
    </source>
</evidence>
<comment type="similarity">
    <text evidence="2">Belongs to the major facilitator superfamily.</text>
</comment>
<gene>
    <name evidence="10" type="ORF">GCM10022197_01620</name>
</gene>
<comment type="subcellular location">
    <subcellularLocation>
        <location evidence="1">Cell membrane</location>
        <topology evidence="1">Multi-pass membrane protein</topology>
    </subcellularLocation>
</comment>
<comment type="caution">
    <text evidence="10">The sequence shown here is derived from an EMBL/GenBank/DDBJ whole genome shotgun (WGS) entry which is preliminary data.</text>
</comment>
<evidence type="ECO:0000259" key="9">
    <source>
        <dbReference type="PROSITE" id="PS50850"/>
    </source>
</evidence>
<evidence type="ECO:0000313" key="11">
    <source>
        <dbReference type="Proteomes" id="UP001500767"/>
    </source>
</evidence>
<feature type="transmembrane region" description="Helical" evidence="8">
    <location>
        <begin position="177"/>
        <end position="197"/>
    </location>
</feature>
<dbReference type="SUPFAM" id="SSF103473">
    <property type="entry name" value="MFS general substrate transporter"/>
    <property type="match status" value="1"/>
</dbReference>
<feature type="transmembrane region" description="Helical" evidence="8">
    <location>
        <begin position="314"/>
        <end position="339"/>
    </location>
</feature>
<name>A0ABP6WFY9_9ACTN</name>
<dbReference type="EMBL" id="BAAAYR010000001">
    <property type="protein sequence ID" value="GAA3550440.1"/>
    <property type="molecule type" value="Genomic_DNA"/>
</dbReference>
<dbReference type="Pfam" id="PF07690">
    <property type="entry name" value="MFS_1"/>
    <property type="match status" value="1"/>
</dbReference>
<dbReference type="PANTHER" id="PTHR43271">
    <property type="entry name" value="BLL2771 PROTEIN"/>
    <property type="match status" value="1"/>
</dbReference>
<sequence>MITQHTSDDRTEHRPGSPGYRRIVVALFAAGIATFTLLYSTQAVLPALAEQFGIGAGESAWSLSATMLGLAVALLVAGPLSDRFGRTPLIHTSLALAALVGLACAVAPGWPTLLALRTFEGIALAGLPAVATAYLREELHPASHARAVGLYVGGTAIGGMTGRLLTGAVAELAGWRWALAAAAGLGLVCAVVVRVLLPASRHFVPRAAGWRSVLETTRLAVSDRGLLALFLIGGCSIGVLTVVFNTVGFRLALSPFHLGLAAASLLFLVYPLGSVSSAVSGRLADRYGRRAVLPLGCAVALLGVLLTLPASLPLLVVGLALVIGGFFTIHGVASGWVPARAHAAGLATGQAASLYLFTYYVGASVFGALGGRAWSSAGWSSVVLLAGGLVVAVGVLALVLRRTPTLLPDPTRPDLLRPAS</sequence>
<keyword evidence="5 8" id="KW-0812">Transmembrane</keyword>
<feature type="transmembrane region" description="Helical" evidence="8">
    <location>
        <begin position="226"/>
        <end position="244"/>
    </location>
</feature>
<evidence type="ECO:0000256" key="1">
    <source>
        <dbReference type="ARBA" id="ARBA00004651"/>
    </source>
</evidence>
<accession>A0ABP6WFY9</accession>
<keyword evidence="4" id="KW-1003">Cell membrane</keyword>
<feature type="transmembrane region" description="Helical" evidence="8">
    <location>
        <begin position="20"/>
        <end position="39"/>
    </location>
</feature>
<keyword evidence="3" id="KW-0813">Transport</keyword>
<feature type="transmembrane region" description="Helical" evidence="8">
    <location>
        <begin position="256"/>
        <end position="279"/>
    </location>
</feature>
<dbReference type="PROSITE" id="PS00216">
    <property type="entry name" value="SUGAR_TRANSPORT_1"/>
    <property type="match status" value="1"/>
</dbReference>
<feature type="transmembrane region" description="Helical" evidence="8">
    <location>
        <begin position="147"/>
        <end position="165"/>
    </location>
</feature>
<dbReference type="Proteomes" id="UP001500767">
    <property type="component" value="Unassembled WGS sequence"/>
</dbReference>
<feature type="domain" description="Major facilitator superfamily (MFS) profile" evidence="9">
    <location>
        <begin position="19"/>
        <end position="404"/>
    </location>
</feature>
<feature type="transmembrane region" description="Helical" evidence="8">
    <location>
        <begin position="291"/>
        <end position="308"/>
    </location>
</feature>
<evidence type="ECO:0000256" key="4">
    <source>
        <dbReference type="ARBA" id="ARBA00022475"/>
    </source>
</evidence>
<dbReference type="InterPro" id="IPR036259">
    <property type="entry name" value="MFS_trans_sf"/>
</dbReference>
<dbReference type="InterPro" id="IPR005829">
    <property type="entry name" value="Sugar_transporter_CS"/>
</dbReference>
<evidence type="ECO:0000256" key="3">
    <source>
        <dbReference type="ARBA" id="ARBA00022448"/>
    </source>
</evidence>
<evidence type="ECO:0000256" key="6">
    <source>
        <dbReference type="ARBA" id="ARBA00022989"/>
    </source>
</evidence>
<protein>
    <submittedName>
        <fullName evidence="10">MFS transporter</fullName>
    </submittedName>
</protein>
<feature type="transmembrane region" description="Helical" evidence="8">
    <location>
        <begin position="59"/>
        <end position="77"/>
    </location>
</feature>
<keyword evidence="11" id="KW-1185">Reference proteome</keyword>
<dbReference type="InterPro" id="IPR020846">
    <property type="entry name" value="MFS_dom"/>
</dbReference>
<evidence type="ECO:0000256" key="5">
    <source>
        <dbReference type="ARBA" id="ARBA00022692"/>
    </source>
</evidence>
<feature type="transmembrane region" description="Helical" evidence="8">
    <location>
        <begin position="114"/>
        <end position="135"/>
    </location>
</feature>
<dbReference type="PROSITE" id="PS50850">
    <property type="entry name" value="MFS"/>
    <property type="match status" value="1"/>
</dbReference>
<organism evidence="10 11">
    <name type="scientific">Microlunatus spumicola</name>
    <dbReference type="NCBI Taxonomy" id="81499"/>
    <lineage>
        <taxon>Bacteria</taxon>
        <taxon>Bacillati</taxon>
        <taxon>Actinomycetota</taxon>
        <taxon>Actinomycetes</taxon>
        <taxon>Propionibacteriales</taxon>
        <taxon>Propionibacteriaceae</taxon>
        <taxon>Microlunatus</taxon>
    </lineage>
</organism>
<dbReference type="RefSeq" id="WP_344740721.1">
    <property type="nucleotide sequence ID" value="NZ_BAAAYR010000001.1"/>
</dbReference>
<evidence type="ECO:0000256" key="8">
    <source>
        <dbReference type="SAM" id="Phobius"/>
    </source>
</evidence>
<feature type="transmembrane region" description="Helical" evidence="8">
    <location>
        <begin position="351"/>
        <end position="371"/>
    </location>
</feature>
<keyword evidence="6 8" id="KW-1133">Transmembrane helix</keyword>